<evidence type="ECO:0000256" key="7">
    <source>
        <dbReference type="ARBA" id="ARBA00022679"/>
    </source>
</evidence>
<dbReference type="Gene3D" id="3.40.50.300">
    <property type="entry name" value="P-loop containing nucleotide triphosphate hydrolases"/>
    <property type="match status" value="1"/>
</dbReference>
<evidence type="ECO:0000313" key="15">
    <source>
        <dbReference type="EMBL" id="KUK81526.1"/>
    </source>
</evidence>
<evidence type="ECO:0000256" key="12">
    <source>
        <dbReference type="ARBA" id="ARBA00023136"/>
    </source>
</evidence>
<dbReference type="NCBIfam" id="TIGR00312">
    <property type="entry name" value="cbiD"/>
    <property type="match status" value="1"/>
</dbReference>
<dbReference type="SUPFAM" id="SSF52540">
    <property type="entry name" value="P-loop containing nucleoside triphosphate hydrolases"/>
    <property type="match status" value="1"/>
</dbReference>
<dbReference type="NCBIfam" id="TIGR01166">
    <property type="entry name" value="cbiO"/>
    <property type="match status" value="1"/>
</dbReference>
<dbReference type="HAMAP" id="MF_00787">
    <property type="entry name" value="CbiD"/>
    <property type="match status" value="1"/>
</dbReference>
<dbReference type="GO" id="GO:0006824">
    <property type="term" value="P:cobalt ion transport"/>
    <property type="evidence" value="ECO:0007669"/>
    <property type="project" value="InterPro"/>
</dbReference>
<evidence type="ECO:0000256" key="9">
    <source>
        <dbReference type="ARBA" id="ARBA00022741"/>
    </source>
</evidence>
<keyword evidence="11" id="KW-1278">Translocase</keyword>
<dbReference type="SMART" id="SM00382">
    <property type="entry name" value="AAA"/>
    <property type="match status" value="1"/>
</dbReference>
<evidence type="ECO:0000256" key="8">
    <source>
        <dbReference type="ARBA" id="ARBA00022691"/>
    </source>
</evidence>
<dbReference type="InterPro" id="IPR015856">
    <property type="entry name" value="ABC_transpr_CbiO/EcfA_su"/>
</dbReference>
<dbReference type="Pfam" id="PF00005">
    <property type="entry name" value="ABC_tran"/>
    <property type="match status" value="1"/>
</dbReference>
<dbReference type="GO" id="GO:0032259">
    <property type="term" value="P:methylation"/>
    <property type="evidence" value="ECO:0007669"/>
    <property type="project" value="UniProtKB-KW"/>
</dbReference>
<dbReference type="InterPro" id="IPR027417">
    <property type="entry name" value="P-loop_NTPase"/>
</dbReference>
<evidence type="ECO:0000256" key="5">
    <source>
        <dbReference type="ARBA" id="ARBA00022573"/>
    </source>
</evidence>
<dbReference type="InterPro" id="IPR002748">
    <property type="entry name" value="CbiD"/>
</dbReference>
<dbReference type="EMBL" id="LGGS01000145">
    <property type="protein sequence ID" value="KUK81526.1"/>
    <property type="molecule type" value="Genomic_DNA"/>
</dbReference>
<evidence type="ECO:0000259" key="14">
    <source>
        <dbReference type="PROSITE" id="PS50893"/>
    </source>
</evidence>
<sequence length="595" mass="63898">MTEPIIAARQVEYTYPDGAKALNDLSLEINKGQKIALLGANGAGKSTLLLHFNGILRPQRGKILFCGKELHYRSRALLELRKNVGLVFQDPDNQLFSASVLQDVAFGPLNIGWTREAALAKARAAMRETQVADLEKKPTHFLSYGQKKRVAIAGVLAMEPQVVIVDEPTAGLDPRIAHQIMSLLYTLSAQGKTLIISTHDVDLAYSWADYVFLIRRGQIAGRGEPRKVFLQPELLARCDLKSPWVVEVYRQLVKSGVFHEATPVPGSKTELLDLIGAVSESNKSVRSEKNGRRWRRGFTTGSCAAAAAKGAAVMLAGGKVCDRVSLRIPTGTELNLDLHDRELNLRSACCSVIKDAGDDPDVTDGIKVFARVSWKKTGGIEIAAGEGIGVVSKPGLSVGVGMPAINPVPRQMIIDGVASVIPPGKGARVEIWIPGGAKLAQRTLNPRLGIKEGISVLGTTGIVEPMSEEAFKNSLVPQIKMALAQGEEVLVFTPGRIGQKQALGLGIPEAATVQMSNFVGFMLEQAAALGVKKVLLLGHLGKLAKVAAGVFHTHSKIADVRLEPLITEAALDGVDRQVTARLFRCVTAEETVTLL</sequence>
<evidence type="ECO:0000256" key="3">
    <source>
        <dbReference type="ARBA" id="ARBA00022448"/>
    </source>
</evidence>
<keyword evidence="3" id="KW-0813">Transport</keyword>
<dbReference type="InterPro" id="IPR003593">
    <property type="entry name" value="AAA+_ATPase"/>
</dbReference>
<dbReference type="PROSITE" id="PS50893">
    <property type="entry name" value="ABC_TRANSPORTER_2"/>
    <property type="match status" value="1"/>
</dbReference>
<comment type="subcellular location">
    <subcellularLocation>
        <location evidence="1">Cell membrane</location>
        <topology evidence="1">Peripheral membrane protein</topology>
    </subcellularLocation>
</comment>
<dbReference type="FunFam" id="3.40.50.300:FF:000224">
    <property type="entry name" value="Energy-coupling factor transporter ATP-binding protein EcfA"/>
    <property type="match status" value="1"/>
</dbReference>
<comment type="function">
    <text evidence="13">Probably part of an ABC transporter complex. Responsible for energy coupling to the transport system.</text>
</comment>
<dbReference type="InterPro" id="IPR003439">
    <property type="entry name" value="ABC_transporter-like_ATP-bd"/>
</dbReference>
<dbReference type="PROSITE" id="PS00211">
    <property type="entry name" value="ABC_TRANSPORTER_1"/>
    <property type="match status" value="1"/>
</dbReference>
<evidence type="ECO:0000256" key="2">
    <source>
        <dbReference type="ARBA" id="ARBA00005417"/>
    </source>
</evidence>
<dbReference type="SUPFAM" id="SSF111342">
    <property type="entry name" value="CbiD-like"/>
    <property type="match status" value="1"/>
</dbReference>
<feature type="non-terminal residue" evidence="15">
    <location>
        <position position="595"/>
    </location>
</feature>
<keyword evidence="4" id="KW-1003">Cell membrane</keyword>
<comment type="similarity">
    <text evidence="2">Belongs to the ABC transporter superfamily.</text>
</comment>
<dbReference type="GO" id="GO:0008168">
    <property type="term" value="F:methyltransferase activity"/>
    <property type="evidence" value="ECO:0007669"/>
    <property type="project" value="UniProtKB-KW"/>
</dbReference>
<dbReference type="PANTHER" id="PTHR35863">
    <property type="entry name" value="COBALT-PRECORRIN-5B C(1)-METHYLTRANSFERASE"/>
    <property type="match status" value="1"/>
</dbReference>
<feature type="domain" description="ABC transporter" evidence="14">
    <location>
        <begin position="6"/>
        <end position="241"/>
    </location>
</feature>
<keyword evidence="8" id="KW-0949">S-adenosyl-L-methionine</keyword>
<evidence type="ECO:0000313" key="16">
    <source>
        <dbReference type="Proteomes" id="UP000054705"/>
    </source>
</evidence>
<evidence type="ECO:0000256" key="6">
    <source>
        <dbReference type="ARBA" id="ARBA00022603"/>
    </source>
</evidence>
<protein>
    <submittedName>
        <fullName evidence="15">Cobalamin biosynthesis protein</fullName>
    </submittedName>
</protein>
<accession>A0A101HR12</accession>
<keyword evidence="12" id="KW-0472">Membrane</keyword>
<keyword evidence="9" id="KW-0547">Nucleotide-binding</keyword>
<dbReference type="InterPro" id="IPR017871">
    <property type="entry name" value="ABC_transporter-like_CS"/>
</dbReference>
<reference evidence="16" key="1">
    <citation type="journal article" date="2015" name="MBio">
        <title>Genome-Resolved Metagenomic Analysis Reveals Roles for Candidate Phyla and Other Microbial Community Members in Biogeochemical Transformations in Oil Reservoirs.</title>
        <authorList>
            <person name="Hu P."/>
            <person name="Tom L."/>
            <person name="Singh A."/>
            <person name="Thomas B.C."/>
            <person name="Baker B.J."/>
            <person name="Piceno Y.M."/>
            <person name="Andersen G.L."/>
            <person name="Banfield J.F."/>
        </authorList>
    </citation>
    <scope>NUCLEOTIDE SEQUENCE [LARGE SCALE GENOMIC DNA]</scope>
</reference>
<evidence type="ECO:0000256" key="10">
    <source>
        <dbReference type="ARBA" id="ARBA00022840"/>
    </source>
</evidence>
<evidence type="ECO:0000256" key="1">
    <source>
        <dbReference type="ARBA" id="ARBA00004202"/>
    </source>
</evidence>
<dbReference type="CDD" id="cd03225">
    <property type="entry name" value="ABC_cobalt_CbiO_domain1"/>
    <property type="match status" value="1"/>
</dbReference>
<dbReference type="InterPro" id="IPR005876">
    <property type="entry name" value="Co_trans_ATP-bd"/>
</dbReference>
<evidence type="ECO:0000256" key="13">
    <source>
        <dbReference type="ARBA" id="ARBA00025157"/>
    </source>
</evidence>
<dbReference type="AlphaFoldDB" id="A0A101HR12"/>
<dbReference type="GO" id="GO:0005886">
    <property type="term" value="C:plasma membrane"/>
    <property type="evidence" value="ECO:0007669"/>
    <property type="project" value="UniProtKB-SubCell"/>
</dbReference>
<dbReference type="PANTHER" id="PTHR35863:SF1">
    <property type="entry name" value="COBALT-PRECORRIN-5B C(1)-METHYLTRANSFERASE"/>
    <property type="match status" value="1"/>
</dbReference>
<keyword evidence="7" id="KW-0808">Transferase</keyword>
<evidence type="ECO:0000256" key="4">
    <source>
        <dbReference type="ARBA" id="ARBA00022475"/>
    </source>
</evidence>
<keyword evidence="6" id="KW-0489">Methyltransferase</keyword>
<dbReference type="GO" id="GO:0016887">
    <property type="term" value="F:ATP hydrolysis activity"/>
    <property type="evidence" value="ECO:0007669"/>
    <property type="project" value="InterPro"/>
</dbReference>
<dbReference type="Pfam" id="PF01888">
    <property type="entry name" value="CbiD"/>
    <property type="match status" value="1"/>
</dbReference>
<dbReference type="Proteomes" id="UP000054705">
    <property type="component" value="Unassembled WGS sequence"/>
</dbReference>
<dbReference type="GO" id="GO:0022857">
    <property type="term" value="F:transmembrane transporter activity"/>
    <property type="evidence" value="ECO:0007669"/>
    <property type="project" value="UniProtKB-ARBA"/>
</dbReference>
<name>A0A101HR12_9FIRM</name>
<proteinExistence type="inferred from homology"/>
<keyword evidence="5" id="KW-0169">Cobalamin biosynthesis</keyword>
<organism evidence="15 16">
    <name type="scientific">Pelotomaculum thermopropionicum</name>
    <dbReference type="NCBI Taxonomy" id="110500"/>
    <lineage>
        <taxon>Bacteria</taxon>
        <taxon>Bacillati</taxon>
        <taxon>Bacillota</taxon>
        <taxon>Clostridia</taxon>
        <taxon>Eubacteriales</taxon>
        <taxon>Desulfotomaculaceae</taxon>
        <taxon>Pelotomaculum</taxon>
    </lineage>
</organism>
<dbReference type="GO" id="GO:0005524">
    <property type="term" value="F:ATP binding"/>
    <property type="evidence" value="ECO:0007669"/>
    <property type="project" value="UniProtKB-KW"/>
</dbReference>
<dbReference type="Gene3D" id="3.30.2110.10">
    <property type="entry name" value="CbiD-like"/>
    <property type="match status" value="1"/>
</dbReference>
<dbReference type="GO" id="GO:0009236">
    <property type="term" value="P:cobalamin biosynthetic process"/>
    <property type="evidence" value="ECO:0007669"/>
    <property type="project" value="UniProtKB-KW"/>
</dbReference>
<comment type="caution">
    <text evidence="15">The sequence shown here is derived from an EMBL/GenBank/DDBJ whole genome shotgun (WGS) entry which is preliminary data.</text>
</comment>
<evidence type="ECO:0000256" key="11">
    <source>
        <dbReference type="ARBA" id="ARBA00022967"/>
    </source>
</evidence>
<keyword evidence="10" id="KW-0067">ATP-binding</keyword>
<dbReference type="InterPro" id="IPR036074">
    <property type="entry name" value="CbiD_sf"/>
</dbReference>
<gene>
    <name evidence="15" type="ORF">XD97_0626</name>
</gene>